<comment type="similarity">
    <text evidence="1 7">Belongs to the universal ribosomal protein uL18 family.</text>
</comment>
<comment type="caution">
    <text evidence="8">The sequence shown here is derived from an EMBL/GenBank/DDBJ whole genome shotgun (WGS) entry which is preliminary data.</text>
</comment>
<dbReference type="AlphaFoldDB" id="A0A1F7WPJ3"/>
<evidence type="ECO:0000256" key="6">
    <source>
        <dbReference type="ARBA" id="ARBA00035197"/>
    </source>
</evidence>
<dbReference type="CDD" id="cd00432">
    <property type="entry name" value="Ribosomal_L18_L5e"/>
    <property type="match status" value="1"/>
</dbReference>
<dbReference type="GO" id="GO:0005737">
    <property type="term" value="C:cytoplasm"/>
    <property type="evidence" value="ECO:0007669"/>
    <property type="project" value="UniProtKB-ARBA"/>
</dbReference>
<evidence type="ECO:0000256" key="2">
    <source>
        <dbReference type="ARBA" id="ARBA00022730"/>
    </source>
</evidence>
<evidence type="ECO:0000256" key="4">
    <source>
        <dbReference type="ARBA" id="ARBA00022980"/>
    </source>
</evidence>
<proteinExistence type="inferred from homology"/>
<dbReference type="InterPro" id="IPR057268">
    <property type="entry name" value="Ribosomal_L18"/>
</dbReference>
<dbReference type="SUPFAM" id="SSF53137">
    <property type="entry name" value="Translational machinery components"/>
    <property type="match status" value="1"/>
</dbReference>
<dbReference type="InterPro" id="IPR005484">
    <property type="entry name" value="Ribosomal_uL18_bac/plant/anim"/>
</dbReference>
<keyword evidence="5 7" id="KW-0687">Ribonucleoprotein</keyword>
<reference evidence="8 9" key="1">
    <citation type="journal article" date="2016" name="Nat. Commun.">
        <title>Thousands of microbial genomes shed light on interconnected biogeochemical processes in an aquifer system.</title>
        <authorList>
            <person name="Anantharaman K."/>
            <person name="Brown C.T."/>
            <person name="Hug L.A."/>
            <person name="Sharon I."/>
            <person name="Castelle C.J."/>
            <person name="Probst A.J."/>
            <person name="Thomas B.C."/>
            <person name="Singh A."/>
            <person name="Wilkins M.J."/>
            <person name="Karaoz U."/>
            <person name="Brodie E.L."/>
            <person name="Williams K.H."/>
            <person name="Hubbard S.S."/>
            <person name="Banfield J.F."/>
        </authorList>
    </citation>
    <scope>NUCLEOTIDE SEQUENCE [LARGE SCALE GENOMIC DNA]</scope>
</reference>
<comment type="function">
    <text evidence="7">This is one of the proteins that bind and probably mediate the attachment of the 5S RNA into the large ribosomal subunit, where it forms part of the central protuberance.</text>
</comment>
<organism evidence="8 9">
    <name type="scientific">Candidatus Woesebacteria bacterium GWA1_42_12</name>
    <dbReference type="NCBI Taxonomy" id="1802472"/>
    <lineage>
        <taxon>Bacteria</taxon>
        <taxon>Candidatus Woeseibacteriota</taxon>
    </lineage>
</organism>
<keyword evidence="3 7" id="KW-0694">RNA-binding</keyword>
<dbReference type="PANTHER" id="PTHR12899:SF3">
    <property type="entry name" value="LARGE RIBOSOMAL SUBUNIT PROTEIN UL18M"/>
    <property type="match status" value="1"/>
</dbReference>
<protein>
    <recommendedName>
        <fullName evidence="6 7">Large ribosomal subunit protein uL18</fullName>
    </recommendedName>
</protein>
<dbReference type="GO" id="GO:0006412">
    <property type="term" value="P:translation"/>
    <property type="evidence" value="ECO:0007669"/>
    <property type="project" value="UniProtKB-UniRule"/>
</dbReference>
<gene>
    <name evidence="7" type="primary">rplR</name>
    <name evidence="8" type="ORF">A2112_02415</name>
</gene>
<keyword evidence="4 7" id="KW-0689">Ribosomal protein</keyword>
<keyword evidence="2 7" id="KW-0699">rRNA-binding</keyword>
<dbReference type="GO" id="GO:0008097">
    <property type="term" value="F:5S rRNA binding"/>
    <property type="evidence" value="ECO:0007669"/>
    <property type="project" value="TreeGrafter"/>
</dbReference>
<dbReference type="Gene3D" id="3.30.420.100">
    <property type="match status" value="1"/>
</dbReference>
<name>A0A1F7WPJ3_9BACT</name>
<comment type="subunit">
    <text evidence="7">Part of the 50S ribosomal subunit; part of the 5S rRNA/L5/L18/L25 subcomplex. Contacts the 5S and 23S rRNAs.</text>
</comment>
<evidence type="ECO:0000256" key="3">
    <source>
        <dbReference type="ARBA" id="ARBA00022884"/>
    </source>
</evidence>
<evidence type="ECO:0000313" key="9">
    <source>
        <dbReference type="Proteomes" id="UP000177091"/>
    </source>
</evidence>
<dbReference type="GO" id="GO:0005840">
    <property type="term" value="C:ribosome"/>
    <property type="evidence" value="ECO:0007669"/>
    <property type="project" value="UniProtKB-KW"/>
</dbReference>
<dbReference type="NCBIfam" id="TIGR00060">
    <property type="entry name" value="L18_bact"/>
    <property type="match status" value="1"/>
</dbReference>
<dbReference type="Pfam" id="PF00861">
    <property type="entry name" value="Ribosomal_L18p"/>
    <property type="match status" value="1"/>
</dbReference>
<dbReference type="InterPro" id="IPR004389">
    <property type="entry name" value="Ribosomal_uL18_bac-type"/>
</dbReference>
<dbReference type="GO" id="GO:0003735">
    <property type="term" value="F:structural constituent of ribosome"/>
    <property type="evidence" value="ECO:0007669"/>
    <property type="project" value="InterPro"/>
</dbReference>
<dbReference type="PANTHER" id="PTHR12899">
    <property type="entry name" value="39S RIBOSOMAL PROTEIN L18, MITOCHONDRIAL"/>
    <property type="match status" value="1"/>
</dbReference>
<evidence type="ECO:0000313" key="8">
    <source>
        <dbReference type="EMBL" id="OGM04766.1"/>
    </source>
</evidence>
<dbReference type="EMBL" id="MGFK01000006">
    <property type="protein sequence ID" value="OGM04766.1"/>
    <property type="molecule type" value="Genomic_DNA"/>
</dbReference>
<sequence length="118" mass="13170">MINKLKRKLNRERRTRVKIARVGKYPRLSVYRSNKHIFAQIIDDSKGNTLVAVSDKSLAKGKKETLRGVALSETVGIALAEKAKAKKISKVTFDRGSYKYHGRVKALAEGARKGGLNF</sequence>
<evidence type="ECO:0000256" key="5">
    <source>
        <dbReference type="ARBA" id="ARBA00023274"/>
    </source>
</evidence>
<accession>A0A1F7WPJ3</accession>
<dbReference type="GO" id="GO:1990904">
    <property type="term" value="C:ribonucleoprotein complex"/>
    <property type="evidence" value="ECO:0007669"/>
    <property type="project" value="UniProtKB-KW"/>
</dbReference>
<dbReference type="Proteomes" id="UP000177091">
    <property type="component" value="Unassembled WGS sequence"/>
</dbReference>
<dbReference type="HAMAP" id="MF_01337_B">
    <property type="entry name" value="Ribosomal_uL18_B"/>
    <property type="match status" value="1"/>
</dbReference>
<evidence type="ECO:0000256" key="7">
    <source>
        <dbReference type="HAMAP-Rule" id="MF_01337"/>
    </source>
</evidence>
<evidence type="ECO:0000256" key="1">
    <source>
        <dbReference type="ARBA" id="ARBA00007116"/>
    </source>
</evidence>
<dbReference type="FunFam" id="3.30.420.100:FF:000001">
    <property type="entry name" value="50S ribosomal protein L18"/>
    <property type="match status" value="1"/>
</dbReference>